<feature type="modified residue" description="N6-acetyllysine" evidence="6">
    <location>
        <position position="609"/>
    </location>
</feature>
<dbReference type="InterPro" id="IPR000873">
    <property type="entry name" value="AMP-dep_synth/lig_dom"/>
</dbReference>
<evidence type="ECO:0000313" key="11">
    <source>
        <dbReference type="Proteomes" id="UP000197032"/>
    </source>
</evidence>
<dbReference type="Gene3D" id="3.40.50.12780">
    <property type="entry name" value="N-terminal domain of ligase-like"/>
    <property type="match status" value="1"/>
</dbReference>
<feature type="binding site" evidence="6">
    <location>
        <position position="523"/>
    </location>
    <ligand>
        <name>CoA</name>
        <dbReference type="ChEBI" id="CHEBI:57287"/>
    </ligand>
</feature>
<evidence type="ECO:0000256" key="4">
    <source>
        <dbReference type="ARBA" id="ARBA00022840"/>
    </source>
</evidence>
<keyword evidence="3 6" id="KW-0547">Nucleotide-binding</keyword>
<keyword evidence="6" id="KW-0460">Magnesium</keyword>
<dbReference type="FunFam" id="3.40.50.12780:FF:000001">
    <property type="entry name" value="Acetyl-coenzyme A synthetase"/>
    <property type="match status" value="1"/>
</dbReference>
<dbReference type="InterPro" id="IPR032387">
    <property type="entry name" value="ACAS_N"/>
</dbReference>
<dbReference type="PANTHER" id="PTHR24095">
    <property type="entry name" value="ACETYL-COENZYME A SYNTHETASE"/>
    <property type="match status" value="1"/>
</dbReference>
<dbReference type="CDD" id="cd05966">
    <property type="entry name" value="ACS"/>
    <property type="match status" value="1"/>
</dbReference>
<feature type="domain" description="Acetyl-coenzyme A synthetase N-terminal" evidence="9">
    <location>
        <begin position="32"/>
        <end position="84"/>
    </location>
</feature>
<comment type="caution">
    <text evidence="6">Lacks conserved residue(s) required for the propagation of feature annotation.</text>
</comment>
<evidence type="ECO:0000256" key="5">
    <source>
        <dbReference type="ARBA" id="ARBA00022990"/>
    </source>
</evidence>
<keyword evidence="6" id="KW-0479">Metal-binding</keyword>
<comment type="cofactor">
    <cofactor evidence="6">
        <name>Mg(2+)</name>
        <dbReference type="ChEBI" id="CHEBI:18420"/>
    </cofactor>
</comment>
<dbReference type="GO" id="GO:0005829">
    <property type="term" value="C:cytosol"/>
    <property type="evidence" value="ECO:0007669"/>
    <property type="project" value="TreeGrafter"/>
</dbReference>
<dbReference type="OrthoDB" id="9778383at2"/>
<evidence type="ECO:0000256" key="6">
    <source>
        <dbReference type="HAMAP-Rule" id="MF_01123"/>
    </source>
</evidence>
<dbReference type="GO" id="GO:0003987">
    <property type="term" value="F:acetate-CoA ligase activity"/>
    <property type="evidence" value="ECO:0007669"/>
    <property type="project" value="UniProtKB-UniRule"/>
</dbReference>
<dbReference type="PROSITE" id="PS00455">
    <property type="entry name" value="AMP_BINDING"/>
    <property type="match status" value="1"/>
</dbReference>
<comment type="PTM">
    <text evidence="6">Acetylated. Deacetylation by the SIR2-homolog deacetylase activates the enzyme.</text>
</comment>
<gene>
    <name evidence="6" type="primary">acsA</name>
    <name evidence="10" type="ORF">KKC1_17580</name>
</gene>
<dbReference type="Proteomes" id="UP000197032">
    <property type="component" value="Unassembled WGS sequence"/>
</dbReference>
<dbReference type="PRINTS" id="PR00154">
    <property type="entry name" value="AMPBINDING"/>
</dbReference>
<dbReference type="NCBIfam" id="NF001208">
    <property type="entry name" value="PRK00174.1"/>
    <property type="match status" value="1"/>
</dbReference>
<feature type="binding site" evidence="6">
    <location>
        <position position="539"/>
    </location>
    <ligand>
        <name>Mg(2+)</name>
        <dbReference type="ChEBI" id="CHEBI:18420"/>
    </ligand>
</feature>
<dbReference type="HAMAP" id="MF_01123">
    <property type="entry name" value="Ac_CoA_synth"/>
    <property type="match status" value="1"/>
</dbReference>
<evidence type="ECO:0000259" key="7">
    <source>
        <dbReference type="Pfam" id="PF00501"/>
    </source>
</evidence>
<feature type="binding site" evidence="6">
    <location>
        <position position="537"/>
    </location>
    <ligand>
        <name>Mg(2+)</name>
        <dbReference type="ChEBI" id="CHEBI:18420"/>
    </ligand>
</feature>
<proteinExistence type="inferred from homology"/>
<dbReference type="PANTHER" id="PTHR24095:SF14">
    <property type="entry name" value="ACETYL-COENZYME A SYNTHETASE 1"/>
    <property type="match status" value="1"/>
</dbReference>
<dbReference type="EC" id="6.2.1.1" evidence="6"/>
<feature type="domain" description="AMP-dependent synthetase/ligase" evidence="7">
    <location>
        <begin position="87"/>
        <end position="470"/>
    </location>
</feature>
<feature type="binding site" evidence="6">
    <location>
        <begin position="390"/>
        <end position="392"/>
    </location>
    <ligand>
        <name>ATP</name>
        <dbReference type="ChEBI" id="CHEBI:30616"/>
    </ligand>
</feature>
<dbReference type="Gene3D" id="3.30.300.30">
    <property type="match status" value="1"/>
</dbReference>
<dbReference type="InterPro" id="IPR011904">
    <property type="entry name" value="Ac_CoA_lig"/>
</dbReference>
<comment type="caution">
    <text evidence="10">The sequence shown here is derived from an EMBL/GenBank/DDBJ whole genome shotgun (WGS) entry which is preliminary data.</text>
</comment>
<keyword evidence="2 6" id="KW-0436">Ligase</keyword>
<dbReference type="Pfam" id="PF16177">
    <property type="entry name" value="ACAS_N"/>
    <property type="match status" value="1"/>
</dbReference>
<feature type="binding site" evidence="6">
    <location>
        <position position="526"/>
    </location>
    <ligand>
        <name>ATP</name>
        <dbReference type="ChEBI" id="CHEBI:30616"/>
    </ligand>
</feature>
<feature type="binding site" evidence="6">
    <location>
        <position position="500"/>
    </location>
    <ligand>
        <name>ATP</name>
        <dbReference type="ChEBI" id="CHEBI:30616"/>
    </ligand>
</feature>
<comment type="function">
    <text evidence="6">Catalyzes the conversion of acetate into acetyl-CoA (AcCoA), an essential intermediate at the junction of anabolic and catabolic pathways. AcsA undergoes a two-step reaction. In the first half reaction, AcsA combines acetate with ATP to form acetyl-adenylate (AcAMP) intermediate. In the second half reaction, it can then transfer the acetyl group from AcAMP to the sulfhydryl group of CoA, forming the product AcCoA.</text>
</comment>
<organism evidence="10 11">
    <name type="scientific">Calderihabitans maritimus</name>
    <dbReference type="NCBI Taxonomy" id="1246530"/>
    <lineage>
        <taxon>Bacteria</taxon>
        <taxon>Bacillati</taxon>
        <taxon>Bacillota</taxon>
        <taxon>Clostridia</taxon>
        <taxon>Neomoorellales</taxon>
        <taxon>Calderihabitantaceae</taxon>
        <taxon>Calderihabitans</taxon>
    </lineage>
</organism>
<keyword evidence="4 6" id="KW-0067">ATP-binding</keyword>
<dbReference type="InterPro" id="IPR045851">
    <property type="entry name" value="AMP-bd_C_sf"/>
</dbReference>
<dbReference type="RefSeq" id="WP_088553916.1">
    <property type="nucleotide sequence ID" value="NZ_BDGJ01000087.1"/>
</dbReference>
<evidence type="ECO:0000256" key="1">
    <source>
        <dbReference type="ARBA" id="ARBA00006432"/>
    </source>
</evidence>
<protein>
    <recommendedName>
        <fullName evidence="6">Acetyl-coenzyme A synthetase</fullName>
        <shortName evidence="6">AcCoA synthetase</shortName>
        <shortName evidence="6">Acs</shortName>
        <ecNumber evidence="6">6.2.1.1</ecNumber>
    </recommendedName>
    <alternativeName>
        <fullName evidence="6">Acetate--CoA ligase</fullName>
    </alternativeName>
    <alternativeName>
        <fullName evidence="6">Acyl-activating enzyme</fullName>
    </alternativeName>
</protein>
<reference evidence="11" key="1">
    <citation type="journal article" date="2017" name="Appl. Environ. Microbiol.">
        <title>Genomic analysis of Calderihabitans maritimus KKC1, a thermophilic hydrogenogenic carboxydotrophic bacterium isolated from marine sediment.</title>
        <authorList>
            <person name="Omae K."/>
            <person name="Yoneda Y."/>
            <person name="Fukuyama Y."/>
            <person name="Yoshida T."/>
            <person name="Sako Y."/>
        </authorList>
    </citation>
    <scope>NUCLEOTIDE SEQUENCE [LARGE SCALE GENOMIC DNA]</scope>
    <source>
        <strain evidence="11">KKC1</strain>
    </source>
</reference>
<feature type="binding site" evidence="6">
    <location>
        <begin position="194"/>
        <end position="197"/>
    </location>
    <ligand>
        <name>CoA</name>
        <dbReference type="ChEBI" id="CHEBI:57287"/>
    </ligand>
</feature>
<dbReference type="GO" id="GO:0019427">
    <property type="term" value="P:acetyl-CoA biosynthetic process from acetate"/>
    <property type="evidence" value="ECO:0007669"/>
    <property type="project" value="UniProtKB-UniRule"/>
</dbReference>
<feature type="binding site" evidence="6">
    <location>
        <begin position="414"/>
        <end position="419"/>
    </location>
    <ligand>
        <name>ATP</name>
        <dbReference type="ChEBI" id="CHEBI:30616"/>
    </ligand>
</feature>
<feature type="binding site" evidence="6">
    <location>
        <position position="515"/>
    </location>
    <ligand>
        <name>ATP</name>
        <dbReference type="ChEBI" id="CHEBI:30616"/>
    </ligand>
</feature>
<dbReference type="AlphaFoldDB" id="A0A1Z5HTD3"/>
<name>A0A1Z5HTD3_9FIRM</name>
<comment type="similarity">
    <text evidence="1 6">Belongs to the ATP-dependent AMP-binding enzyme family.</text>
</comment>
<keyword evidence="5 6" id="KW-0007">Acetylation</keyword>
<keyword evidence="11" id="KW-1185">Reference proteome</keyword>
<evidence type="ECO:0000259" key="9">
    <source>
        <dbReference type="Pfam" id="PF16177"/>
    </source>
</evidence>
<feature type="binding site" evidence="6">
    <location>
        <position position="314"/>
    </location>
    <ligand>
        <name>CoA</name>
        <dbReference type="ChEBI" id="CHEBI:57287"/>
    </ligand>
</feature>
<dbReference type="InterPro" id="IPR020845">
    <property type="entry name" value="AMP-binding_CS"/>
</dbReference>
<accession>A0A1Z5HTD3</accession>
<dbReference type="GO" id="GO:0016208">
    <property type="term" value="F:AMP binding"/>
    <property type="evidence" value="ECO:0007669"/>
    <property type="project" value="InterPro"/>
</dbReference>
<evidence type="ECO:0000259" key="8">
    <source>
        <dbReference type="Pfam" id="PF13193"/>
    </source>
</evidence>
<dbReference type="InterPro" id="IPR025110">
    <property type="entry name" value="AMP-bd_C"/>
</dbReference>
<evidence type="ECO:0000256" key="3">
    <source>
        <dbReference type="ARBA" id="ARBA00022741"/>
    </source>
</evidence>
<evidence type="ECO:0000256" key="2">
    <source>
        <dbReference type="ARBA" id="ARBA00022598"/>
    </source>
</evidence>
<dbReference type="InterPro" id="IPR042099">
    <property type="entry name" value="ANL_N_sf"/>
</dbReference>
<feature type="domain" description="AMP-binding enzyme C-terminal" evidence="8">
    <location>
        <begin position="531"/>
        <end position="609"/>
    </location>
</feature>
<dbReference type="SUPFAM" id="SSF56801">
    <property type="entry name" value="Acetyl-CoA synthetase-like"/>
    <property type="match status" value="1"/>
</dbReference>
<evidence type="ECO:0000313" key="10">
    <source>
        <dbReference type="EMBL" id="GAW92607.1"/>
    </source>
</evidence>
<dbReference type="InterPro" id="IPR020459">
    <property type="entry name" value="AMP-binding"/>
</dbReference>
<dbReference type="Pfam" id="PF13193">
    <property type="entry name" value="AMP-binding_C"/>
    <property type="match status" value="1"/>
</dbReference>
<dbReference type="GO" id="GO:0046872">
    <property type="term" value="F:metal ion binding"/>
    <property type="evidence" value="ECO:0007669"/>
    <property type="project" value="UniProtKB-KW"/>
</dbReference>
<dbReference type="NCBIfam" id="TIGR02188">
    <property type="entry name" value="Ac_CoA_lig_AcsA"/>
    <property type="match status" value="1"/>
</dbReference>
<dbReference type="Pfam" id="PF00501">
    <property type="entry name" value="AMP-binding"/>
    <property type="match status" value="1"/>
</dbReference>
<comment type="catalytic activity">
    <reaction evidence="6">
        <text>acetate + ATP + CoA = acetyl-CoA + AMP + diphosphate</text>
        <dbReference type="Rhea" id="RHEA:23176"/>
        <dbReference type="ChEBI" id="CHEBI:30089"/>
        <dbReference type="ChEBI" id="CHEBI:30616"/>
        <dbReference type="ChEBI" id="CHEBI:33019"/>
        <dbReference type="ChEBI" id="CHEBI:57287"/>
        <dbReference type="ChEBI" id="CHEBI:57288"/>
        <dbReference type="ChEBI" id="CHEBI:456215"/>
        <dbReference type="EC" id="6.2.1.1"/>
    </reaction>
</comment>
<sequence length="647" mass="72718">MEAKTLEALLKEERVFSPPEEFVAQANVKDDSLYKEAAEDRLGFWAKQAERIDWFQKWDKVLDWDNPPFAKWFVNGKLNASYNCVDRHVKTWRRNKAAIIWEGEPGDSRVLTYQDLYREVNKFANVLKSLGVKKGDRVTLYLPMIPELPIAMLACARIGAPHSVVFGGFSAESLRDRINDAEAKILITADAGWRRGNVIPLKQNADQALQECPSIEKVIVVERVGEKSGANMVEGRDLWWHDLMKDAPAKCEPEPMDAEDMLYILYTSGTTGKPKGVVHTTGGYLVGVATTHYYIFDIKEEDVYWCTADIGWVTGHSYIVYGPLANGCTTVMYEGSPDYPDRDRFWRIVEKYGVTILYTAPTAIRAFMKWGTEYPGRCDLSTLRLLGTVGEPINPEAWMWYHKYIGRERCPIVDTWWQTETGMILISPLPGVTKTKPGTATIPFPGVEADVVDDNGNPASSGYLVLKSPWPAMLRTIFRDPERFKNQYWSRFEGIYFTGDGAKRDEDGYIWVLGRVDDVINVSGHRIGTMEVESALVDHPSVAEAAVIGKTHELKGQAISAFVTLKEGVEPSEELAAELKAHVAKKIGALARPEDIFFTAELPKTRSGKIMRRLLRDIAEGRALGDTTTLADPSVVQALKEKYEEKS</sequence>
<feature type="binding site" evidence="6">
    <location>
        <position position="542"/>
    </location>
    <ligand>
        <name>Mg(2+)</name>
        <dbReference type="ChEBI" id="CHEBI:18420"/>
    </ligand>
</feature>
<dbReference type="EMBL" id="BDGJ01000087">
    <property type="protein sequence ID" value="GAW92607.1"/>
    <property type="molecule type" value="Genomic_DNA"/>
</dbReference>
<dbReference type="GO" id="GO:0005524">
    <property type="term" value="F:ATP binding"/>
    <property type="evidence" value="ECO:0007669"/>
    <property type="project" value="UniProtKB-KW"/>
</dbReference>